<dbReference type="GO" id="GO:0005518">
    <property type="term" value="F:collagen binding"/>
    <property type="evidence" value="ECO:0007669"/>
    <property type="project" value="InterPro"/>
</dbReference>
<dbReference type="Proteomes" id="UP000064514">
    <property type="component" value="Unassembled WGS sequence"/>
</dbReference>
<feature type="region of interest" description="Disordered" evidence="6">
    <location>
        <begin position="318"/>
        <end position="387"/>
    </location>
</feature>
<feature type="domain" description="Collagen binding" evidence="8">
    <location>
        <begin position="191"/>
        <end position="310"/>
    </location>
</feature>
<organism evidence="10">
    <name type="scientific">Fructobacillus tropaeoli</name>
    <dbReference type="NCBI Taxonomy" id="709323"/>
    <lineage>
        <taxon>Bacteria</taxon>
        <taxon>Bacillati</taxon>
        <taxon>Bacillota</taxon>
        <taxon>Bacilli</taxon>
        <taxon>Lactobacillales</taxon>
        <taxon>Lactobacillaceae</taxon>
        <taxon>Fructobacillus</taxon>
    </lineage>
</organism>
<protein>
    <submittedName>
        <fullName evidence="10">Uncharacterized protein</fullName>
    </submittedName>
</protein>
<keyword evidence="5" id="KW-0572">Peptidoglycan-anchor</keyword>
<evidence type="ECO:0000313" key="10">
    <source>
        <dbReference type="EMBL" id="GAP04101.1"/>
    </source>
</evidence>
<proteinExistence type="predicted"/>
<dbReference type="InterPro" id="IPR011252">
    <property type="entry name" value="Fibrogen-bd_dom1"/>
</dbReference>
<keyword evidence="7" id="KW-0812">Transmembrane</keyword>
<comment type="subcellular location">
    <subcellularLocation>
        <location evidence="1">Secreted</location>
        <location evidence="1">Cell wall</location>
        <topology evidence="1">Peptidoglycan-anchor</topology>
    </subcellularLocation>
</comment>
<keyword evidence="7" id="KW-1133">Transmembrane helix</keyword>
<gene>
    <name evidence="10" type="ORF">FTRO_0030410</name>
</gene>
<dbReference type="STRING" id="709323.GCA_001047135_00642"/>
<evidence type="ECO:0000256" key="3">
    <source>
        <dbReference type="ARBA" id="ARBA00022525"/>
    </source>
</evidence>
<dbReference type="InterPro" id="IPR008456">
    <property type="entry name" value="Collagen-bd_dom"/>
</dbReference>
<dbReference type="Gene3D" id="2.60.40.1280">
    <property type="match status" value="1"/>
</dbReference>
<dbReference type="RefSeq" id="WP_059393552.1">
    <property type="nucleotide sequence ID" value="NZ_DF968080.1"/>
</dbReference>
<evidence type="ECO:0000256" key="1">
    <source>
        <dbReference type="ARBA" id="ARBA00004168"/>
    </source>
</evidence>
<keyword evidence="2" id="KW-0134">Cell wall</keyword>
<name>A0A3F3GYE9_9LACO</name>
<reference evidence="10" key="1">
    <citation type="journal article" date="2015" name="BMC Genomics">
        <title>Comparative genomics of Fructobacillus spp. and Leuconostoc spp. reveals niche-specific evolution of Fructobacillus spp.</title>
        <authorList>
            <person name="Endo A."/>
            <person name="Tanizawa Y."/>
            <person name="Tanaka N."/>
            <person name="Maeno S."/>
            <person name="Kumar H."/>
            <person name="Shiwa Y."/>
            <person name="Okada S."/>
            <person name="Yoshikawa H."/>
            <person name="Dicks L."/>
            <person name="Nakagawa J."/>
            <person name="Arita M."/>
        </authorList>
    </citation>
    <scope>NUCLEOTIDE SEQUENCE [LARGE SCALE GENOMIC DNA]</scope>
    <source>
        <strain evidence="10">F214-1</strain>
    </source>
</reference>
<dbReference type="SUPFAM" id="SSF49401">
    <property type="entry name" value="Bacterial adhesins"/>
    <property type="match status" value="2"/>
</dbReference>
<accession>A0A3F3GYE9</accession>
<feature type="compositionally biased region" description="Low complexity" evidence="6">
    <location>
        <begin position="328"/>
        <end position="382"/>
    </location>
</feature>
<sequence>MKTIDFKNRPLLVFFASFLLMLGIGAGTAMSKVSAGDVSSAYITSASVYKTSNHQTDNFDPYDDLTVRWNFAIPKGAGIAVDQPITVVVPDVFQVPNSLDFQIHEQNGDVIANAHLDKNTREITVHFTSDSAATDVNRALSGYFEINSNWDLSKISFNTKNTINWQLDHSIIPGASTDVYINQGNAPDKTEVLSKFGWFDLKDPTLLHWKVRINYRKQNIQNAVVVDQLDGNSTFVPDSFGSTIDSSDGEAVPVDLSKLTMDSDSKFHIDFGDINQTYVLTYESRLKSGSQASSYGNAVNLTGDNLSTQSKTMMVEKIDGGGNASVGPSTTPSIPSTTPSTPSKPSTPSTTPSTPSKPSTPSTTPSTPSKPSTPSTTPSTKTVAPTPVVKMAQPAATAQPSESKANTTVPAFAPAEIAAQPVAEVALPKTARFVSSHWQVLILTAIAVLLVGFTLILKNKKRS</sequence>
<dbReference type="Pfam" id="PF05737">
    <property type="entry name" value="Collagen_bind"/>
    <property type="match status" value="1"/>
</dbReference>
<dbReference type="InterPro" id="IPR041171">
    <property type="entry name" value="SDR_Ig"/>
</dbReference>
<dbReference type="GO" id="GO:0007155">
    <property type="term" value="P:cell adhesion"/>
    <property type="evidence" value="ECO:0007669"/>
    <property type="project" value="InterPro"/>
</dbReference>
<evidence type="ECO:0000256" key="5">
    <source>
        <dbReference type="ARBA" id="ARBA00023088"/>
    </source>
</evidence>
<evidence type="ECO:0000259" key="9">
    <source>
        <dbReference type="Pfam" id="PF17961"/>
    </source>
</evidence>
<evidence type="ECO:0000259" key="8">
    <source>
        <dbReference type="Pfam" id="PF05737"/>
    </source>
</evidence>
<feature type="domain" description="SDR-like Ig" evidence="9">
    <location>
        <begin position="59"/>
        <end position="159"/>
    </location>
</feature>
<feature type="transmembrane region" description="Helical" evidence="7">
    <location>
        <begin position="438"/>
        <end position="457"/>
    </location>
</feature>
<dbReference type="AlphaFoldDB" id="A0A3F3GYE9"/>
<keyword evidence="4" id="KW-0732">Signal</keyword>
<evidence type="ECO:0000256" key="7">
    <source>
        <dbReference type="SAM" id="Phobius"/>
    </source>
</evidence>
<dbReference type="Gene3D" id="2.60.40.740">
    <property type="match status" value="1"/>
</dbReference>
<dbReference type="EMBL" id="DF968080">
    <property type="protein sequence ID" value="GAP04101.1"/>
    <property type="molecule type" value="Genomic_DNA"/>
</dbReference>
<dbReference type="Pfam" id="PF17961">
    <property type="entry name" value="Big_8"/>
    <property type="match status" value="1"/>
</dbReference>
<keyword evidence="3" id="KW-0964">Secreted</keyword>
<evidence type="ECO:0000256" key="2">
    <source>
        <dbReference type="ARBA" id="ARBA00022512"/>
    </source>
</evidence>
<evidence type="ECO:0000256" key="6">
    <source>
        <dbReference type="SAM" id="MobiDB-lite"/>
    </source>
</evidence>
<keyword evidence="7" id="KW-0472">Membrane</keyword>
<evidence type="ECO:0000256" key="4">
    <source>
        <dbReference type="ARBA" id="ARBA00022729"/>
    </source>
</evidence>
<dbReference type="InterPro" id="IPR008966">
    <property type="entry name" value="Adhesion_dom_sf"/>
</dbReference>